<evidence type="ECO:0000313" key="3">
    <source>
        <dbReference type="Proteomes" id="UP000737171"/>
    </source>
</evidence>
<dbReference type="Gene3D" id="3.30.450.20">
    <property type="entry name" value="PAS domain"/>
    <property type="match status" value="2"/>
</dbReference>
<reference evidence="2 3" key="1">
    <citation type="submission" date="2020-05" db="EMBL/GenBank/DDBJ databases">
        <title>Aquincola sp. isolate from soil.</title>
        <authorList>
            <person name="Han J."/>
            <person name="Kim D.-U."/>
        </authorList>
    </citation>
    <scope>NUCLEOTIDE SEQUENCE [LARGE SCALE GENOMIC DNA]</scope>
    <source>
        <strain evidence="2 3">S2</strain>
    </source>
</reference>
<name>A0ABX2ER77_9BURK</name>
<dbReference type="CDD" id="cd00130">
    <property type="entry name" value="PAS"/>
    <property type="match status" value="1"/>
</dbReference>
<evidence type="ECO:0000259" key="1">
    <source>
        <dbReference type="PROSITE" id="PS50112"/>
    </source>
</evidence>
<dbReference type="RefSeq" id="WP_173131611.1">
    <property type="nucleotide sequence ID" value="NZ_JABRWJ010000010.1"/>
</dbReference>
<dbReference type="InterPro" id="IPR035965">
    <property type="entry name" value="PAS-like_dom_sf"/>
</dbReference>
<dbReference type="InterPro" id="IPR000014">
    <property type="entry name" value="PAS"/>
</dbReference>
<dbReference type="PANTHER" id="PTHR44757">
    <property type="entry name" value="DIGUANYLATE CYCLASE DGCP"/>
    <property type="match status" value="1"/>
</dbReference>
<accession>A0ABX2ER77</accession>
<comment type="caution">
    <text evidence="2">The sequence shown here is derived from an EMBL/GenBank/DDBJ whole genome shotgun (WGS) entry which is preliminary data.</text>
</comment>
<dbReference type="InterPro" id="IPR013656">
    <property type="entry name" value="PAS_4"/>
</dbReference>
<dbReference type="SMART" id="SM00091">
    <property type="entry name" value="PAS"/>
    <property type="match status" value="2"/>
</dbReference>
<keyword evidence="3" id="KW-1185">Reference proteome</keyword>
<dbReference type="PANTHER" id="PTHR44757:SF2">
    <property type="entry name" value="BIOFILM ARCHITECTURE MAINTENANCE PROTEIN MBAA"/>
    <property type="match status" value="1"/>
</dbReference>
<dbReference type="NCBIfam" id="TIGR00229">
    <property type="entry name" value="sensory_box"/>
    <property type="match status" value="1"/>
</dbReference>
<dbReference type="PROSITE" id="PS50112">
    <property type="entry name" value="PAS"/>
    <property type="match status" value="1"/>
</dbReference>
<dbReference type="InterPro" id="IPR013767">
    <property type="entry name" value="PAS_fold"/>
</dbReference>
<sequence length="468" mass="50757">MRLVNVQRGARLRLAGMDHPAVRSPEPALARLRETLQRTHRALAQAQRDWLKMADAVAMPLVVHDRQQRVLRCNRAYAVRAGAPAGDLIGRPYWNCFPKREAPLEGGAVGGEPGSARRPDSNLCLDNGEFFLVRAEPVGEAGDGQVLLLFEDVTVRHRAADQARAMQDIAAAAAAHEGEVERVVRHVTEVAARVTAAVRARVELAGSGAPPLRCIDDYDAATGRHAGGEPTRDAAFDAAGALHAAVTVGDARVGLLSLVPADPSRRWRPDEVEFAERLADKIALVMSLRAARDGEQALRQSQATFQAIFEHTTDGIAVMDVATRRVTLVNGSMERLLGYGPGQLHGLPIATFIDPAALEQVLGEFDRGARGELHFRAGLPLRKSDGSAVVVDITGSPILLGDRPCLLGSVRDATARHEAEATLRAQLDELQRWQQLTLDREERVLALKREVNTLARQLEHPAPYPSAD</sequence>
<protein>
    <submittedName>
        <fullName evidence="2">PAS domain S-box protein</fullName>
    </submittedName>
</protein>
<dbReference type="EMBL" id="JABRWJ010000010">
    <property type="protein sequence ID" value="NRF71108.1"/>
    <property type="molecule type" value="Genomic_DNA"/>
</dbReference>
<organism evidence="2 3">
    <name type="scientific">Pseudaquabacterium terrae</name>
    <dbReference type="NCBI Taxonomy" id="2732868"/>
    <lineage>
        <taxon>Bacteria</taxon>
        <taxon>Pseudomonadati</taxon>
        <taxon>Pseudomonadota</taxon>
        <taxon>Betaproteobacteria</taxon>
        <taxon>Burkholderiales</taxon>
        <taxon>Sphaerotilaceae</taxon>
        <taxon>Pseudaquabacterium</taxon>
    </lineage>
</organism>
<gene>
    <name evidence="2" type="ORF">HLB44_29340</name>
</gene>
<proteinExistence type="predicted"/>
<dbReference type="Pfam" id="PF00989">
    <property type="entry name" value="PAS"/>
    <property type="match status" value="1"/>
</dbReference>
<dbReference type="Pfam" id="PF08448">
    <property type="entry name" value="PAS_4"/>
    <property type="match status" value="1"/>
</dbReference>
<dbReference type="InterPro" id="IPR052155">
    <property type="entry name" value="Biofilm_reg_signaling"/>
</dbReference>
<feature type="domain" description="PAS" evidence="1">
    <location>
        <begin position="301"/>
        <end position="372"/>
    </location>
</feature>
<dbReference type="Proteomes" id="UP000737171">
    <property type="component" value="Unassembled WGS sequence"/>
</dbReference>
<evidence type="ECO:0000313" key="2">
    <source>
        <dbReference type="EMBL" id="NRF71108.1"/>
    </source>
</evidence>
<dbReference type="SUPFAM" id="SSF55785">
    <property type="entry name" value="PYP-like sensor domain (PAS domain)"/>
    <property type="match status" value="2"/>
</dbReference>